<dbReference type="InterPro" id="IPR002885">
    <property type="entry name" value="PPR_rpt"/>
</dbReference>
<reference evidence="3 4" key="1">
    <citation type="submission" date="2019-08" db="EMBL/GenBank/DDBJ databases">
        <title>Draft genome sequences of two oriental melons (Cucumis melo L. var makuwa).</title>
        <authorList>
            <person name="Kwon S.-Y."/>
        </authorList>
    </citation>
    <scope>NUCLEOTIDE SEQUENCE [LARGE SCALE GENOMIC DNA]</scope>
    <source>
        <strain evidence="4">cv. Chang Bougi</strain>
        <tissue evidence="3">Leaf</tissue>
    </source>
</reference>
<accession>A0A5D3D5L6</accession>
<dbReference type="InterPro" id="IPR046960">
    <property type="entry name" value="PPR_At4g14850-like_plant"/>
</dbReference>
<keyword evidence="1" id="KW-0677">Repeat</keyword>
<dbReference type="EMBL" id="SSTD01007443">
    <property type="protein sequence ID" value="TYK18848.1"/>
    <property type="molecule type" value="Genomic_DNA"/>
</dbReference>
<dbReference type="FunFam" id="1.25.40.10:FF:000090">
    <property type="entry name" value="Pentatricopeptide repeat-containing protein, chloroplastic"/>
    <property type="match status" value="1"/>
</dbReference>
<feature type="repeat" description="PPR" evidence="2">
    <location>
        <begin position="505"/>
        <end position="539"/>
    </location>
</feature>
<dbReference type="InterPro" id="IPR046848">
    <property type="entry name" value="E_motif"/>
</dbReference>
<sequence>MPHFHHLLPLPIRAVDHRICRLSFSPATSSSLDNRLIPPFFASHTIHTDMLFIHFTLSSISVSSEFFGHQSARFRAFSAVISPNFVKVQCSIHHFQVLHEWLSNSMPLKPLKPSISIAQFTQIHAKLLTNPKPHIFNPLLGSLVNSISPENGLFLYNQMLHYPSSHNHFTFTYALKACCFLHQTQKGLEIHAHLIKSGHLSDIFIQNSLLHFYILNGDVSSASLIFDSIPNPDVVSWTSIISGLSKLGFEKEALGKFLSMNVRPNSTTLVTALSACSSLRCLKLGKAIHGLRLRTLNEENVSLENALLDFYVRCAYLRSAENLFEKMHKRDVVSWTTMIGGYAQSGLCEEAVRVFQNMVHVGEAIPNEATLVNVLSACSSISALHLGQWVHSYINSRHDVIIDGNVGNALINMYVKCGNMEMAILIFNAIEHKDIISWSTVISGLAMNGLGKQAFVLFSLMLVHGISPDDITFLGLLSACSHGGLINQGMMVFEAMKDVYNISPQIRHYACMVDMYGKAGLLDEAEAFIKEMPMEAEGPVWGALLHACQIHGNEKKYEKVRECLLGSKGVTVGAFALLSNTYASCDRWNDANDVRVAMRSRGLKKMAGCSWIELVNPSNPVS</sequence>
<dbReference type="InterPro" id="IPR011990">
    <property type="entry name" value="TPR-like_helical_dom_sf"/>
</dbReference>
<protein>
    <submittedName>
        <fullName evidence="3">Pentatricopeptide repeat-containing protein</fullName>
    </submittedName>
</protein>
<dbReference type="NCBIfam" id="TIGR00756">
    <property type="entry name" value="PPR"/>
    <property type="match status" value="3"/>
</dbReference>
<evidence type="ECO:0000256" key="2">
    <source>
        <dbReference type="PROSITE-ProRule" id="PRU00708"/>
    </source>
</evidence>
<feature type="repeat" description="PPR" evidence="2">
    <location>
        <begin position="434"/>
        <end position="468"/>
    </location>
</feature>
<gene>
    <name evidence="3" type="ORF">E5676_scaffold204G00410</name>
</gene>
<dbReference type="Pfam" id="PF20431">
    <property type="entry name" value="E_motif"/>
    <property type="match status" value="1"/>
</dbReference>
<dbReference type="Proteomes" id="UP000321947">
    <property type="component" value="Unassembled WGS sequence"/>
</dbReference>
<dbReference type="FunFam" id="1.25.40.10:FF:001645">
    <property type="entry name" value="Os04g0676200 protein"/>
    <property type="match status" value="1"/>
</dbReference>
<feature type="repeat" description="PPR" evidence="2">
    <location>
        <begin position="331"/>
        <end position="365"/>
    </location>
</feature>
<comment type="caution">
    <text evidence="3">The sequence shown here is derived from an EMBL/GenBank/DDBJ whole genome shotgun (WGS) entry which is preliminary data.</text>
</comment>
<dbReference type="AlphaFoldDB" id="A0A5D3D5L6"/>
<dbReference type="PROSITE" id="PS51375">
    <property type="entry name" value="PPR"/>
    <property type="match status" value="3"/>
</dbReference>
<evidence type="ECO:0000313" key="4">
    <source>
        <dbReference type="Proteomes" id="UP000321947"/>
    </source>
</evidence>
<dbReference type="PANTHER" id="PTHR24015:SF548">
    <property type="entry name" value="OS08G0340900 PROTEIN"/>
    <property type="match status" value="1"/>
</dbReference>
<evidence type="ECO:0000313" key="3">
    <source>
        <dbReference type="EMBL" id="TYK18848.1"/>
    </source>
</evidence>
<evidence type="ECO:0000256" key="1">
    <source>
        <dbReference type="ARBA" id="ARBA00022737"/>
    </source>
</evidence>
<dbReference type="PANTHER" id="PTHR24015">
    <property type="entry name" value="OS07G0578800 PROTEIN-RELATED"/>
    <property type="match status" value="1"/>
</dbReference>
<dbReference type="Gene3D" id="1.25.40.10">
    <property type="entry name" value="Tetratricopeptide repeat domain"/>
    <property type="match status" value="3"/>
</dbReference>
<dbReference type="Pfam" id="PF01535">
    <property type="entry name" value="PPR"/>
    <property type="match status" value="4"/>
</dbReference>
<name>A0A5D3D5L6_CUCMM</name>
<dbReference type="GO" id="GO:0003723">
    <property type="term" value="F:RNA binding"/>
    <property type="evidence" value="ECO:0007669"/>
    <property type="project" value="InterPro"/>
</dbReference>
<dbReference type="FunFam" id="1.25.40.10:FF:000031">
    <property type="entry name" value="Pentatricopeptide repeat-containing protein mitochondrial"/>
    <property type="match status" value="1"/>
</dbReference>
<dbReference type="Pfam" id="PF13041">
    <property type="entry name" value="PPR_2"/>
    <property type="match status" value="1"/>
</dbReference>
<dbReference type="GO" id="GO:0009451">
    <property type="term" value="P:RNA modification"/>
    <property type="evidence" value="ECO:0007669"/>
    <property type="project" value="InterPro"/>
</dbReference>
<organism evidence="3 4">
    <name type="scientific">Cucumis melo var. makuwa</name>
    <name type="common">Oriental melon</name>
    <dbReference type="NCBI Taxonomy" id="1194695"/>
    <lineage>
        <taxon>Eukaryota</taxon>
        <taxon>Viridiplantae</taxon>
        <taxon>Streptophyta</taxon>
        <taxon>Embryophyta</taxon>
        <taxon>Tracheophyta</taxon>
        <taxon>Spermatophyta</taxon>
        <taxon>Magnoliopsida</taxon>
        <taxon>eudicotyledons</taxon>
        <taxon>Gunneridae</taxon>
        <taxon>Pentapetalae</taxon>
        <taxon>rosids</taxon>
        <taxon>fabids</taxon>
        <taxon>Cucurbitales</taxon>
        <taxon>Cucurbitaceae</taxon>
        <taxon>Benincaseae</taxon>
        <taxon>Cucumis</taxon>
    </lineage>
</organism>
<proteinExistence type="predicted"/>